<organism evidence="2 3">
    <name type="scientific">Sphenostylis stenocarpa</name>
    <dbReference type="NCBI Taxonomy" id="92480"/>
    <lineage>
        <taxon>Eukaryota</taxon>
        <taxon>Viridiplantae</taxon>
        <taxon>Streptophyta</taxon>
        <taxon>Embryophyta</taxon>
        <taxon>Tracheophyta</taxon>
        <taxon>Spermatophyta</taxon>
        <taxon>Magnoliopsida</taxon>
        <taxon>eudicotyledons</taxon>
        <taxon>Gunneridae</taxon>
        <taxon>Pentapetalae</taxon>
        <taxon>rosids</taxon>
        <taxon>fabids</taxon>
        <taxon>Fabales</taxon>
        <taxon>Fabaceae</taxon>
        <taxon>Papilionoideae</taxon>
        <taxon>50 kb inversion clade</taxon>
        <taxon>NPAAA clade</taxon>
        <taxon>indigoferoid/millettioid clade</taxon>
        <taxon>Phaseoleae</taxon>
        <taxon>Sphenostylis</taxon>
    </lineage>
</organism>
<accession>A0AA86VQ91</accession>
<sequence length="66" mass="7294">IGGFFGPKNNVSRPEGMRPPSGRTRPPSRLTPGTRPLSRLSRRRSCRLKKAETAFWIIQTAVSTSA</sequence>
<gene>
    <name evidence="2" type="ORF">AYBTSS11_LOCUS20722</name>
</gene>
<keyword evidence="3" id="KW-1185">Reference proteome</keyword>
<name>A0AA86VQ91_9FABA</name>
<dbReference type="Gramene" id="rna-AYBTSS11_LOCUS20722">
    <property type="protein sequence ID" value="CAJ1965214.1"/>
    <property type="gene ID" value="gene-AYBTSS11_LOCUS20722"/>
</dbReference>
<proteinExistence type="predicted"/>
<evidence type="ECO:0000313" key="3">
    <source>
        <dbReference type="Proteomes" id="UP001189624"/>
    </source>
</evidence>
<dbReference type="Proteomes" id="UP001189624">
    <property type="component" value="Chromosome 6"/>
</dbReference>
<feature type="non-terminal residue" evidence="2">
    <location>
        <position position="1"/>
    </location>
</feature>
<evidence type="ECO:0000256" key="1">
    <source>
        <dbReference type="SAM" id="MobiDB-lite"/>
    </source>
</evidence>
<feature type="region of interest" description="Disordered" evidence="1">
    <location>
        <begin position="1"/>
        <end position="44"/>
    </location>
</feature>
<feature type="compositionally biased region" description="Low complexity" evidence="1">
    <location>
        <begin position="18"/>
        <end position="39"/>
    </location>
</feature>
<dbReference type="AlphaFoldDB" id="A0AA86VQ91"/>
<reference evidence="2" key="1">
    <citation type="submission" date="2023-10" db="EMBL/GenBank/DDBJ databases">
        <authorList>
            <person name="Domelevo Entfellner J.-B."/>
        </authorList>
    </citation>
    <scope>NUCLEOTIDE SEQUENCE</scope>
</reference>
<evidence type="ECO:0000313" key="2">
    <source>
        <dbReference type="EMBL" id="CAJ1965214.1"/>
    </source>
</evidence>
<dbReference type="EMBL" id="OY731403">
    <property type="protein sequence ID" value="CAJ1965214.1"/>
    <property type="molecule type" value="Genomic_DNA"/>
</dbReference>
<protein>
    <submittedName>
        <fullName evidence="2">Uncharacterized protein</fullName>
    </submittedName>
</protein>